<dbReference type="InterPro" id="IPR000387">
    <property type="entry name" value="Tyr_Pase_dom"/>
</dbReference>
<reference evidence="4 6" key="1">
    <citation type="submission" date="2022-04" db="EMBL/GenBank/DDBJ databases">
        <title>Chromosome-level reference genomes for two strains of Caenorhabditis briggsae: an improved platform for comparative genomics.</title>
        <authorList>
            <person name="Stevens L."/>
            <person name="Andersen E."/>
        </authorList>
    </citation>
    <scope>NUCLEOTIDE SEQUENCE [LARGE SCALE GENOMIC DNA]</scope>
    <source>
        <strain evidence="4">VX34</strain>
        <tissue evidence="4">Whole-organism</tissue>
    </source>
</reference>
<dbReference type="InterPro" id="IPR050561">
    <property type="entry name" value="PTP"/>
</dbReference>
<evidence type="ECO:0000313" key="3">
    <source>
        <dbReference type="EMBL" id="ULT81940.1"/>
    </source>
</evidence>
<evidence type="ECO:0000259" key="1">
    <source>
        <dbReference type="PROSITE" id="PS50054"/>
    </source>
</evidence>
<dbReference type="FunFam" id="3.90.190.10:FF:000167">
    <property type="entry name" value="Putative prenylated protein tyrosine phosphatase"/>
    <property type="match status" value="1"/>
</dbReference>
<name>A0AAE9CVG1_CAEBR</name>
<dbReference type="InterPro" id="IPR000242">
    <property type="entry name" value="PTP_cat"/>
</dbReference>
<dbReference type="GO" id="GO:0004725">
    <property type="term" value="F:protein tyrosine phosphatase activity"/>
    <property type="evidence" value="ECO:0007669"/>
    <property type="project" value="InterPro"/>
</dbReference>
<dbReference type="CDD" id="cd14500">
    <property type="entry name" value="PTP-IVa"/>
    <property type="match status" value="1"/>
</dbReference>
<dbReference type="Pfam" id="PF00102">
    <property type="entry name" value="Y_phosphatase"/>
    <property type="match status" value="1"/>
</dbReference>
<dbReference type="EMBL" id="CP092625">
    <property type="protein sequence ID" value="UMM41248.1"/>
    <property type="molecule type" value="Genomic_DNA"/>
</dbReference>
<proteinExistence type="predicted"/>
<evidence type="ECO:0000313" key="4">
    <source>
        <dbReference type="EMBL" id="UMM41248.1"/>
    </source>
</evidence>
<dbReference type="PANTHER" id="PTHR23339">
    <property type="entry name" value="TYROSINE SPECIFIC PROTEIN PHOSPHATASE AND DUAL SPECIFICITY PROTEIN PHOSPHATASE"/>
    <property type="match status" value="1"/>
</dbReference>
<dbReference type="PROSITE" id="PS50056">
    <property type="entry name" value="TYR_PHOSPHATASE_2"/>
    <property type="match status" value="1"/>
</dbReference>
<evidence type="ECO:0000313" key="6">
    <source>
        <dbReference type="Proteomes" id="UP000829354"/>
    </source>
</evidence>
<keyword evidence="6" id="KW-1185">Reference proteome</keyword>
<accession>A0AAE9CVG1</accession>
<gene>
    <name evidence="3" type="ORF">L3Y34_011716</name>
    <name evidence="4" type="ORF">L5515_017592</name>
</gene>
<reference evidence="3 5" key="2">
    <citation type="submission" date="2022-05" db="EMBL/GenBank/DDBJ databases">
        <title>Chromosome-level reference genomes for two strains of Caenorhabditis briggsae: an improved platform for comparative genomics.</title>
        <authorList>
            <person name="Stevens L."/>
            <person name="Andersen E.C."/>
        </authorList>
    </citation>
    <scope>NUCLEOTIDE SEQUENCE [LARGE SCALE GENOMIC DNA]</scope>
    <source>
        <strain evidence="3">QX1410_ONT</strain>
        <tissue evidence="3">Whole-organism</tissue>
    </source>
</reference>
<dbReference type="PROSITE" id="PS50054">
    <property type="entry name" value="TYR_PHOSPHATASE_DUAL"/>
    <property type="match status" value="1"/>
</dbReference>
<sequence>MSHIFGFDKPHQQFLLLERLVVGYAYIKEIFLPVACPLNNTKRQKQCYENWLSDFLLHTFQPIESVASTHRRILSRSTLTICGASKLNSHHNFNTATMSAAVQKRIPTVAVPAPATTTYFKPAPSEIAWGKMRFLITDRPTNSSIQTYIEELEKHGARAVVRVCEPTYDTKALKEAGIDVLDWQFNDGSPPPPEVIKSWFQLCLTSFKDYPDKSIAVHCVAGLGRAPVLVAIALIEAGMKYEDAVEMIRKQRRGALNQKQLKFLETYKASGELRRLRGAVEGKQKSCCIQ</sequence>
<dbReference type="SUPFAM" id="SSF52799">
    <property type="entry name" value="(Phosphotyrosine protein) phosphatases II"/>
    <property type="match status" value="1"/>
</dbReference>
<protein>
    <submittedName>
        <fullName evidence="3">Uncharacterized protein</fullName>
    </submittedName>
</protein>
<organism evidence="3 5">
    <name type="scientific">Caenorhabditis briggsae</name>
    <dbReference type="NCBI Taxonomy" id="6238"/>
    <lineage>
        <taxon>Eukaryota</taxon>
        <taxon>Metazoa</taxon>
        <taxon>Ecdysozoa</taxon>
        <taxon>Nematoda</taxon>
        <taxon>Chromadorea</taxon>
        <taxon>Rhabditida</taxon>
        <taxon>Rhabditina</taxon>
        <taxon>Rhabditomorpha</taxon>
        <taxon>Rhabditoidea</taxon>
        <taxon>Rhabditidae</taxon>
        <taxon>Peloderinae</taxon>
        <taxon>Caenorhabditis</taxon>
    </lineage>
</organism>
<dbReference type="InterPro" id="IPR003595">
    <property type="entry name" value="Tyr_Pase_cat"/>
</dbReference>
<evidence type="ECO:0000259" key="2">
    <source>
        <dbReference type="PROSITE" id="PS50056"/>
    </source>
</evidence>
<dbReference type="EMBL" id="CP090896">
    <property type="protein sequence ID" value="ULT81940.1"/>
    <property type="molecule type" value="Genomic_DNA"/>
</dbReference>
<feature type="domain" description="Tyrosine specific protein phosphatases" evidence="2">
    <location>
        <begin position="197"/>
        <end position="263"/>
    </location>
</feature>
<feature type="domain" description="Tyrosine-protein phosphatase" evidence="1">
    <location>
        <begin position="123"/>
        <end position="276"/>
    </location>
</feature>
<dbReference type="InterPro" id="IPR029021">
    <property type="entry name" value="Prot-tyrosine_phosphatase-like"/>
</dbReference>
<dbReference type="Proteomes" id="UP000827892">
    <property type="component" value="Chromosome X"/>
</dbReference>
<dbReference type="Proteomes" id="UP000829354">
    <property type="component" value="Chromosome X"/>
</dbReference>
<evidence type="ECO:0000313" key="5">
    <source>
        <dbReference type="Proteomes" id="UP000827892"/>
    </source>
</evidence>
<dbReference type="AlphaFoldDB" id="A0AAE9CVG1"/>
<dbReference type="InterPro" id="IPR020422">
    <property type="entry name" value="TYR_PHOSPHATASE_DUAL_dom"/>
</dbReference>
<dbReference type="SMART" id="SM00404">
    <property type="entry name" value="PTPc_motif"/>
    <property type="match status" value="1"/>
</dbReference>
<dbReference type="Gene3D" id="3.90.190.10">
    <property type="entry name" value="Protein tyrosine phosphatase superfamily"/>
    <property type="match status" value="1"/>
</dbReference>